<evidence type="ECO:0008006" key="2">
    <source>
        <dbReference type="Google" id="ProtNLM"/>
    </source>
</evidence>
<feature type="non-terminal residue" evidence="1">
    <location>
        <position position="288"/>
    </location>
</feature>
<organism evidence="1">
    <name type="scientific">marine sediment metagenome</name>
    <dbReference type="NCBI Taxonomy" id="412755"/>
    <lineage>
        <taxon>unclassified sequences</taxon>
        <taxon>metagenomes</taxon>
        <taxon>ecological metagenomes</taxon>
    </lineage>
</organism>
<gene>
    <name evidence="1" type="ORF">S01H4_41243</name>
</gene>
<comment type="caution">
    <text evidence="1">The sequence shown here is derived from an EMBL/GenBank/DDBJ whole genome shotgun (WGS) entry which is preliminary data.</text>
</comment>
<sequence>DDAYSLGVVYTAAGFWICGYAYQFIENEREQEKYLDKGMDLLEKALTFTRKAKSKINIVGCLFYIDYFAIFSGRIDYLQKRILNDINECLELGRIYSMSNHPQRTMGNIIPALYYTNSSQRRFFTSSQRKSYAEKGIKFAIEVLNGPRISPMINAWLYQGLVLAYSQLTILAESKTKQEKYAQFMLQQAEEAEEFGLQYEGGFPQAGGYTSLYKAHKTLADIAIKKEVRISHLKKAIDAQKKSINYAMLSRTGAITEQMRLGLLYEELGIITREVPDLNQAREMFLHT</sequence>
<evidence type="ECO:0000313" key="1">
    <source>
        <dbReference type="EMBL" id="GAG97671.1"/>
    </source>
</evidence>
<feature type="non-terminal residue" evidence="1">
    <location>
        <position position="1"/>
    </location>
</feature>
<protein>
    <recommendedName>
        <fullName evidence="2">MalT-like TPR region domain-containing protein</fullName>
    </recommendedName>
</protein>
<dbReference type="AlphaFoldDB" id="X1DML7"/>
<reference evidence="1" key="1">
    <citation type="journal article" date="2014" name="Front. Microbiol.">
        <title>High frequency of phylogenetically diverse reductive dehalogenase-homologous genes in deep subseafloor sedimentary metagenomes.</title>
        <authorList>
            <person name="Kawai M."/>
            <person name="Futagami T."/>
            <person name="Toyoda A."/>
            <person name="Takaki Y."/>
            <person name="Nishi S."/>
            <person name="Hori S."/>
            <person name="Arai W."/>
            <person name="Tsubouchi T."/>
            <person name="Morono Y."/>
            <person name="Uchiyama I."/>
            <person name="Ito T."/>
            <person name="Fujiyama A."/>
            <person name="Inagaki F."/>
            <person name="Takami H."/>
        </authorList>
    </citation>
    <scope>NUCLEOTIDE SEQUENCE</scope>
    <source>
        <strain evidence="1">Expedition CK06-06</strain>
    </source>
</reference>
<accession>X1DML7</accession>
<proteinExistence type="predicted"/>
<dbReference type="EMBL" id="BART01022539">
    <property type="protein sequence ID" value="GAG97671.1"/>
    <property type="molecule type" value="Genomic_DNA"/>
</dbReference>
<name>X1DML7_9ZZZZ</name>